<name>A0ABU7MV17_9ACTN</name>
<comment type="caution">
    <text evidence="2">The sequence shown here is derived from an EMBL/GenBank/DDBJ whole genome shotgun (WGS) entry which is preliminary data.</text>
</comment>
<keyword evidence="3" id="KW-1185">Reference proteome</keyword>
<organism evidence="2 3">
    <name type="scientific">Gordonia prachuapensis</name>
    <dbReference type="NCBI Taxonomy" id="3115651"/>
    <lineage>
        <taxon>Bacteria</taxon>
        <taxon>Bacillati</taxon>
        <taxon>Actinomycetota</taxon>
        <taxon>Actinomycetes</taxon>
        <taxon>Mycobacteriales</taxon>
        <taxon>Gordoniaceae</taxon>
        <taxon>Gordonia</taxon>
    </lineage>
</organism>
<evidence type="ECO:0000313" key="3">
    <source>
        <dbReference type="Proteomes" id="UP001335729"/>
    </source>
</evidence>
<feature type="region of interest" description="Disordered" evidence="1">
    <location>
        <begin position="239"/>
        <end position="295"/>
    </location>
</feature>
<evidence type="ECO:0000313" key="2">
    <source>
        <dbReference type="EMBL" id="MEE4024142.1"/>
    </source>
</evidence>
<dbReference type="RefSeq" id="WP_330505526.1">
    <property type="nucleotide sequence ID" value="NZ_JAZDUE010000010.1"/>
</dbReference>
<proteinExistence type="predicted"/>
<protein>
    <submittedName>
        <fullName evidence="2">Uncharacterized protein</fullName>
    </submittedName>
</protein>
<dbReference type="Proteomes" id="UP001335729">
    <property type="component" value="Unassembled WGS sequence"/>
</dbReference>
<reference evidence="2 3" key="1">
    <citation type="submission" date="2024-01" db="EMBL/GenBank/DDBJ databases">
        <title>Draft genome sequence of Gordonia sp. PKS22-38.</title>
        <authorList>
            <person name="Suphannarot A."/>
            <person name="Mingma R."/>
        </authorList>
    </citation>
    <scope>NUCLEOTIDE SEQUENCE [LARGE SCALE GENOMIC DNA]</scope>
    <source>
        <strain evidence="2 3">PKS22-38</strain>
    </source>
</reference>
<evidence type="ECO:0000256" key="1">
    <source>
        <dbReference type="SAM" id="MobiDB-lite"/>
    </source>
</evidence>
<dbReference type="EMBL" id="JAZDUE010000010">
    <property type="protein sequence ID" value="MEE4024142.1"/>
    <property type="molecule type" value="Genomic_DNA"/>
</dbReference>
<gene>
    <name evidence="2" type="ORF">V1Y59_13740</name>
</gene>
<accession>A0ABU7MV17</accession>
<sequence>MTPEDIDRWNPAQIGEVFRVCQARQEACSTTSEQLRSPELFETWGGTAGKAADEAAGKKRADIDAHGNEVAAVAEAASVAQAEVEAVKRQLEEVRAFAAAKGLVIDDASGNVELPSWEISTMNVDRANDRDTAQVMLNRVMLAADDADRDLAMAIQVAVGQLPSRASSGVSLGLPPAETLDHLPGREFETAPGVTTVGPTAKTSSTRVLPVQVPRGWSDPDMSSDLARMYAKEITLDPNAPGATGGASGNLLGRNRITDQGVGVPGIGEDRRVLPNKAGRPETGGGRAGGSLDLDATENQRVRVVGAQPSHVGSVEVDGISYLTVTYDYEFEVDKVRTYGVNGIQVPDSNSANWQSISGAEAAGLANRGVPLPDPGANR</sequence>